<dbReference type="Proteomes" id="UP000182034">
    <property type="component" value="Unassembled WGS sequence"/>
</dbReference>
<dbReference type="PANTHER" id="PTHR30189:SF1">
    <property type="entry name" value="LPS-ASSEMBLY PROTEIN LPTD"/>
    <property type="match status" value="1"/>
</dbReference>
<proteinExistence type="predicted"/>
<dbReference type="STRING" id="1612149.SAMN05216324_102196"/>
<dbReference type="Pfam" id="PF19838">
    <property type="entry name" value="LptD_2"/>
    <property type="match status" value="1"/>
</dbReference>
<sequence>MSLNYIHYKYIQKLVKTVFKNILQISIILIFNSFLAQQTSEKLPKNAVNDTISKKDTIVVKKESLEDILQTKADNIRRDFPKKMIYLNKKAQVKYQDMQIDADYISIDEQKSLMYARGKQDSLGKIIEPVITTQAGKKYETDEFQYNTKTKQAIAYNARTEESEGVIIAKKTKKYNDSVFAMKNALYTTDEYFIKKKDTAADYHMLASNIKLIKTKEKSQIITGPIQLYIERVPTPLIMPFAILPFSSKRSAGILIPSFGERQDVGFFLNGLGYYQPIGEHFDLKVLADIYTKGSWNLRPEMNYLKKYRYSGNFSADVGTMVRGIKGLDDYNKNSTYRIAWRHTQDTKANPFLTFSASVDIVSTKFYNNTLNNNYILNQNVLNTQQNSTVTITKRFLKLPITITGTTSYSQNFATGQADLRLPQMNVAINQFYLFKSKTGVRSGLLENITVNTGINLTNFVRTEEGELFKKEMWEKMETGLKNNIALSTNTTLAKYFTFTLGANVDNALTTKTINKFYDPIANKDITETNKGITGYSTFSTTASIQTTLYGMMKFKKGAVVEALRHMMTPSIGFTYSPDFGGSGFGYYKNYYNATGALTPYSIFEGGIVGSPSSGLVGALGFNIGNNIEMKVKSKSDSTGVKKIKIFESLNFSGSYNFAANDHPWSIFTINGQSSFFNNKLNVNTSLSLDPYKIIYLPGQDTGGIRTEEFGHFSVQGFNVQLSYPLSSEIFGAKTDYAKKYKSKGEIRNENYYFDDDNYARFDQAWTLNVNANYAYTKTSGNRIPTRMASVGLDGSIKLTPFWNINGSTHYDMVTKELAYTRIGFSRDQRSFTINFNWVPFGQYKVYDFFIGIKANILSDALKYKDRSFTQPNAPF</sequence>
<dbReference type="PANTHER" id="PTHR30189">
    <property type="entry name" value="LPS-ASSEMBLY PROTEIN"/>
    <property type="match status" value="1"/>
</dbReference>
<reference evidence="3" key="1">
    <citation type="submission" date="2016-10" db="EMBL/GenBank/DDBJ databases">
        <authorList>
            <person name="Varghese N."/>
            <person name="Submissions S."/>
        </authorList>
    </citation>
    <scope>NUCLEOTIDE SEQUENCE [LARGE SCALE GENOMIC DNA]</scope>
    <source>
        <strain evidence="3">SUR2</strain>
    </source>
</reference>
<protein>
    <submittedName>
        <fullName evidence="2">LPS assembly outer membrane protein LptD (Organic solvent tolerance protein OstA)</fullName>
    </submittedName>
</protein>
<dbReference type="EMBL" id="FPKW01000002">
    <property type="protein sequence ID" value="SFZ91215.1"/>
    <property type="molecule type" value="Genomic_DNA"/>
</dbReference>
<accession>A0A1K2IFR1</accession>
<dbReference type="GO" id="GO:1990351">
    <property type="term" value="C:transporter complex"/>
    <property type="evidence" value="ECO:0007669"/>
    <property type="project" value="TreeGrafter"/>
</dbReference>
<keyword evidence="3" id="KW-1185">Reference proteome</keyword>
<evidence type="ECO:0000313" key="3">
    <source>
        <dbReference type="Proteomes" id="UP000182034"/>
    </source>
</evidence>
<dbReference type="GO" id="GO:0009279">
    <property type="term" value="C:cell outer membrane"/>
    <property type="evidence" value="ECO:0007669"/>
    <property type="project" value="TreeGrafter"/>
</dbReference>
<feature type="domain" description="LPS-assembly protein LptD central" evidence="1">
    <location>
        <begin position="221"/>
        <end position="692"/>
    </location>
</feature>
<organism evidence="2 3">
    <name type="scientific">Chryseobacterium limigenitum</name>
    <dbReference type="NCBI Taxonomy" id="1612149"/>
    <lineage>
        <taxon>Bacteria</taxon>
        <taxon>Pseudomonadati</taxon>
        <taxon>Bacteroidota</taxon>
        <taxon>Flavobacteriia</taxon>
        <taxon>Flavobacteriales</taxon>
        <taxon>Weeksellaceae</taxon>
        <taxon>Chryseobacterium group</taxon>
        <taxon>Chryseobacterium</taxon>
    </lineage>
</organism>
<name>A0A1K2IFR1_9FLAO</name>
<evidence type="ECO:0000259" key="1">
    <source>
        <dbReference type="Pfam" id="PF19838"/>
    </source>
</evidence>
<dbReference type="InterPro" id="IPR050218">
    <property type="entry name" value="LptD"/>
</dbReference>
<dbReference type="AlphaFoldDB" id="A0A1K2IFR1"/>
<evidence type="ECO:0000313" key="2">
    <source>
        <dbReference type="EMBL" id="SFZ91215.1"/>
    </source>
</evidence>
<gene>
    <name evidence="2" type="ORF">SAMN05216324_102196</name>
</gene>
<dbReference type="InterPro" id="IPR045659">
    <property type="entry name" value="LptD_2"/>
</dbReference>